<keyword evidence="11" id="KW-0966">Cell projection</keyword>
<evidence type="ECO:0000313" key="12">
    <source>
        <dbReference type="EMBL" id="MCH6266834.1"/>
    </source>
</evidence>
<dbReference type="Proteomes" id="UP000677265">
    <property type="component" value="Unassembled WGS sequence"/>
</dbReference>
<evidence type="ECO:0000256" key="1">
    <source>
        <dbReference type="ARBA" id="ARBA00004365"/>
    </source>
</evidence>
<sequence>MGSTFHGLELGKRGLFAQQTALSTTGHNIANANTAGYTRQRAEMQATNAIPQPGMQTDRSPAQLGTGVEVNKLVRLREEYLDVQLRGENKNLGYWEAKSDTLSKIEELLNEPSDTGLAFVMDEFWKGWQELSKNPDSAAARAVVKQKGIAVTETFKYITDALSQMKTDLVTVVKTKGDEIQSIADQIGKLNDQISRLVPHNYEPNDLYDQRDVLLDRLSKLVDVNVSPAANGMINVSIGGKELIAGKTVNSFSVYNPVTGEVTPPQINNADINLVSGELFGRLEAYNKVIPDIETKINKLAEVFKDSVNTVHKSGFDLDGNPGVDFFSGTNATNLNVNAVIMTSLNAIAAAKKDSDGAFSTGNGKNAQDIAAIKFNNSLDFNGTKSTADDFYRNIIGQLGIDSQESQRMYDNSQIIINQVENRRQSVSGVSIDEEMANMIKFQQAYNAAARVVTVMDQCLEKIINGMGRVGL</sequence>
<evidence type="ECO:0000256" key="7">
    <source>
        <dbReference type="RuleBase" id="RU362065"/>
    </source>
</evidence>
<comment type="similarity">
    <text evidence="3 7">Belongs to the flagella basal body rod proteins family.</text>
</comment>
<protein>
    <recommendedName>
        <fullName evidence="4 7">Flagellar hook-associated protein 1</fullName>
        <shortName evidence="7">HAP1</shortName>
    </recommendedName>
</protein>
<dbReference type="PRINTS" id="PR01005">
    <property type="entry name" value="FLGHOOKAP1"/>
</dbReference>
<dbReference type="InterPro" id="IPR001444">
    <property type="entry name" value="Flag_bb_rod_N"/>
</dbReference>
<organism evidence="11">
    <name type="scientific">Neobacillus citreus</name>
    <dbReference type="NCBI Taxonomy" id="2833578"/>
    <lineage>
        <taxon>Bacteria</taxon>
        <taxon>Bacillati</taxon>
        <taxon>Bacillota</taxon>
        <taxon>Bacilli</taxon>
        <taxon>Bacillales</taxon>
        <taxon>Bacillaceae</taxon>
        <taxon>Neobacillus</taxon>
    </lineage>
</organism>
<gene>
    <name evidence="7 11" type="primary">flgK</name>
    <name evidence="12" type="ORF">KHB02_014995</name>
    <name evidence="11" type="ORF">KHB02_02830</name>
</gene>
<keyword evidence="13" id="KW-1185">Reference proteome</keyword>
<dbReference type="GO" id="GO:0044780">
    <property type="term" value="P:bacterial-type flagellum assembly"/>
    <property type="evidence" value="ECO:0007669"/>
    <property type="project" value="InterPro"/>
</dbReference>
<dbReference type="RefSeq" id="WP_213140316.1">
    <property type="nucleotide sequence ID" value="NZ_JAGYPE020000025.1"/>
</dbReference>
<dbReference type="Pfam" id="PF22638">
    <property type="entry name" value="FlgK_D1"/>
    <property type="match status" value="1"/>
</dbReference>
<dbReference type="PANTHER" id="PTHR30033">
    <property type="entry name" value="FLAGELLAR HOOK-ASSOCIATED PROTEIN 1"/>
    <property type="match status" value="1"/>
</dbReference>
<evidence type="ECO:0000256" key="5">
    <source>
        <dbReference type="ARBA" id="ARBA00022525"/>
    </source>
</evidence>
<keyword evidence="11" id="KW-0969">Cilium</keyword>
<evidence type="ECO:0000313" key="11">
    <source>
        <dbReference type="EMBL" id="MBS4180319.1"/>
    </source>
</evidence>
<evidence type="ECO:0000259" key="8">
    <source>
        <dbReference type="Pfam" id="PF00460"/>
    </source>
</evidence>
<dbReference type="Pfam" id="PF06429">
    <property type="entry name" value="Flg_bbr_C"/>
    <property type="match status" value="1"/>
</dbReference>
<dbReference type="EMBL" id="JAGYPE010000001">
    <property type="protein sequence ID" value="MBS4180319.1"/>
    <property type="molecule type" value="Genomic_DNA"/>
</dbReference>
<dbReference type="SUPFAM" id="SSF64518">
    <property type="entry name" value="Phase 1 flagellin"/>
    <property type="match status" value="1"/>
</dbReference>
<dbReference type="GO" id="GO:0005576">
    <property type="term" value="C:extracellular region"/>
    <property type="evidence" value="ECO:0007669"/>
    <property type="project" value="UniProtKB-SubCell"/>
</dbReference>
<dbReference type="NCBIfam" id="TIGR02492">
    <property type="entry name" value="flgK_ends"/>
    <property type="match status" value="1"/>
</dbReference>
<reference evidence="11" key="1">
    <citation type="submission" date="2021-05" db="EMBL/GenBank/DDBJ databases">
        <title>Novel Bacillus species.</title>
        <authorList>
            <person name="Liu G."/>
        </authorList>
    </citation>
    <scope>NUCLEOTIDE SEQUENCE</scope>
    <source>
        <strain evidence="11 13">FJAT-50051</strain>
    </source>
</reference>
<keyword evidence="6 7" id="KW-0975">Bacterial flagellum</keyword>
<evidence type="ECO:0000256" key="4">
    <source>
        <dbReference type="ARBA" id="ARBA00016244"/>
    </source>
</evidence>
<evidence type="ECO:0000256" key="3">
    <source>
        <dbReference type="ARBA" id="ARBA00009677"/>
    </source>
</evidence>
<feature type="domain" description="Flagellar hook-associated protein FlgK helical" evidence="10">
    <location>
        <begin position="102"/>
        <end position="327"/>
    </location>
</feature>
<dbReference type="Pfam" id="PF00460">
    <property type="entry name" value="Flg_bb_rod"/>
    <property type="match status" value="1"/>
</dbReference>
<keyword evidence="5 7" id="KW-0964">Secreted</keyword>
<dbReference type="GO" id="GO:0005198">
    <property type="term" value="F:structural molecule activity"/>
    <property type="evidence" value="ECO:0007669"/>
    <property type="project" value="UniProtKB-UniRule"/>
</dbReference>
<dbReference type="AlphaFoldDB" id="A0A942SUF3"/>
<dbReference type="InterPro" id="IPR053927">
    <property type="entry name" value="FlgK_helical"/>
</dbReference>
<feature type="domain" description="Flagellar basal body rod protein N-terminal" evidence="8">
    <location>
        <begin position="11"/>
        <end position="38"/>
    </location>
</feature>
<name>A0A942SUF3_9BACI</name>
<evidence type="ECO:0000259" key="9">
    <source>
        <dbReference type="Pfam" id="PF06429"/>
    </source>
</evidence>
<keyword evidence="11" id="KW-0282">Flagellum</keyword>
<evidence type="ECO:0000256" key="6">
    <source>
        <dbReference type="ARBA" id="ARBA00023143"/>
    </source>
</evidence>
<dbReference type="InterPro" id="IPR010930">
    <property type="entry name" value="Flg_bb/hook_C_dom"/>
</dbReference>
<feature type="domain" description="Flagellar basal-body/hook protein C-terminal" evidence="9">
    <location>
        <begin position="426"/>
        <end position="465"/>
    </location>
</feature>
<dbReference type="InterPro" id="IPR002371">
    <property type="entry name" value="FlgK"/>
</dbReference>
<comment type="caution">
    <text evidence="11">The sequence shown here is derived from an EMBL/GenBank/DDBJ whole genome shotgun (WGS) entry which is preliminary data.</text>
</comment>
<dbReference type="PANTHER" id="PTHR30033:SF1">
    <property type="entry name" value="FLAGELLAR HOOK-ASSOCIATED PROTEIN 1"/>
    <property type="match status" value="1"/>
</dbReference>
<evidence type="ECO:0000256" key="2">
    <source>
        <dbReference type="ARBA" id="ARBA00004613"/>
    </source>
</evidence>
<dbReference type="EMBL" id="JAGYPE020000025">
    <property type="protein sequence ID" value="MCH6266834.1"/>
    <property type="molecule type" value="Genomic_DNA"/>
</dbReference>
<dbReference type="GO" id="GO:0009424">
    <property type="term" value="C:bacterial-type flagellum hook"/>
    <property type="evidence" value="ECO:0007669"/>
    <property type="project" value="UniProtKB-UniRule"/>
</dbReference>
<comment type="subcellular location">
    <subcellularLocation>
        <location evidence="1 7">Bacterial flagellum</location>
    </subcellularLocation>
    <subcellularLocation>
        <location evidence="2 7">Secreted</location>
    </subcellularLocation>
</comment>
<proteinExistence type="inferred from homology"/>
<evidence type="ECO:0000313" key="13">
    <source>
        <dbReference type="Proteomes" id="UP000677265"/>
    </source>
</evidence>
<evidence type="ECO:0000259" key="10">
    <source>
        <dbReference type="Pfam" id="PF22638"/>
    </source>
</evidence>
<accession>A0A942SUF3</accession>